<feature type="transmembrane region" description="Helical" evidence="1">
    <location>
        <begin position="44"/>
        <end position="68"/>
    </location>
</feature>
<gene>
    <name evidence="2" type="ORF">I5U57_14965</name>
</gene>
<evidence type="ECO:0000256" key="1">
    <source>
        <dbReference type="SAM" id="Phobius"/>
    </source>
</evidence>
<dbReference type="EMBL" id="JADUNO010000058">
    <property type="protein sequence ID" value="MBH1640754.1"/>
    <property type="molecule type" value="Genomic_DNA"/>
</dbReference>
<evidence type="ECO:0000313" key="2">
    <source>
        <dbReference type="EMBL" id="MBH1640754.1"/>
    </source>
</evidence>
<protein>
    <recommendedName>
        <fullName evidence="4">Transmembrane protein</fullName>
    </recommendedName>
</protein>
<keyword evidence="1" id="KW-0812">Transmembrane</keyword>
<keyword evidence="1" id="KW-1133">Transmembrane helix</keyword>
<proteinExistence type="predicted"/>
<evidence type="ECO:0008006" key="4">
    <source>
        <dbReference type="Google" id="ProtNLM"/>
    </source>
</evidence>
<dbReference type="Proteomes" id="UP000616785">
    <property type="component" value="Unassembled WGS sequence"/>
</dbReference>
<accession>A0AA40XXU1</accession>
<dbReference type="AlphaFoldDB" id="A0AA40XXU1"/>
<sequence length="94" mass="9889">MNVCNPVTVRAFAPALVGWCLALAACLRAEQLRGDLHAQALLPVLQGGAVALLVFTLSCIGAACIVLWRADRKEAPPHAFDAQAHASREGAEIT</sequence>
<organism evidence="2 3">
    <name type="scientific">Stenotrophomonas maltophilia</name>
    <name type="common">Pseudomonas maltophilia</name>
    <name type="synonym">Xanthomonas maltophilia</name>
    <dbReference type="NCBI Taxonomy" id="40324"/>
    <lineage>
        <taxon>Bacteria</taxon>
        <taxon>Pseudomonadati</taxon>
        <taxon>Pseudomonadota</taxon>
        <taxon>Gammaproteobacteria</taxon>
        <taxon>Lysobacterales</taxon>
        <taxon>Lysobacteraceae</taxon>
        <taxon>Stenotrophomonas</taxon>
        <taxon>Stenotrophomonas maltophilia group</taxon>
    </lineage>
</organism>
<reference evidence="2" key="1">
    <citation type="submission" date="2020-11" db="EMBL/GenBank/DDBJ databases">
        <title>Enhanced detection system for hospital associated transmission using whole genome sequencing surveillance.</title>
        <authorList>
            <person name="Harrison L.H."/>
            <person name="Van Tyne D."/>
            <person name="Marsh J.W."/>
            <person name="Griffith M.P."/>
            <person name="Snyder D.J."/>
            <person name="Cooper V.S."/>
            <person name="Mustapha M."/>
        </authorList>
    </citation>
    <scope>NUCLEOTIDE SEQUENCE</scope>
    <source>
        <strain evidence="2">STEN00092</strain>
    </source>
</reference>
<keyword evidence="1" id="KW-0472">Membrane</keyword>
<name>A0AA40XXU1_STEMA</name>
<evidence type="ECO:0000313" key="3">
    <source>
        <dbReference type="Proteomes" id="UP000616785"/>
    </source>
</evidence>
<comment type="caution">
    <text evidence="2">The sequence shown here is derived from an EMBL/GenBank/DDBJ whole genome shotgun (WGS) entry which is preliminary data.</text>
</comment>